<comment type="caution">
    <text evidence="2">The sequence shown here is derived from an EMBL/GenBank/DDBJ whole genome shotgun (WGS) entry which is preliminary data.</text>
</comment>
<dbReference type="Proteomes" id="UP000237381">
    <property type="component" value="Unassembled WGS sequence"/>
</dbReference>
<dbReference type="SUPFAM" id="SSF56112">
    <property type="entry name" value="Protein kinase-like (PK-like)"/>
    <property type="match status" value="1"/>
</dbReference>
<keyword evidence="3" id="KW-1185">Reference proteome</keyword>
<dbReference type="InterPro" id="IPR011009">
    <property type="entry name" value="Kinase-like_dom_sf"/>
</dbReference>
<proteinExistence type="predicted"/>
<dbReference type="AlphaFoldDB" id="A0A2S4MLY4"/>
<dbReference type="InterPro" id="IPR002575">
    <property type="entry name" value="Aminoglycoside_PTrfase"/>
</dbReference>
<dbReference type="Gene3D" id="3.90.1200.10">
    <property type="match status" value="1"/>
</dbReference>
<dbReference type="PANTHER" id="PTHR21310">
    <property type="entry name" value="AMINOGLYCOSIDE PHOSPHOTRANSFERASE-RELATED-RELATED"/>
    <property type="match status" value="1"/>
</dbReference>
<gene>
    <name evidence="2" type="ORF">B0G62_10175</name>
</gene>
<organism evidence="2 3">
    <name type="scientific">Paraburkholderia eburnea</name>
    <dbReference type="NCBI Taxonomy" id="1189126"/>
    <lineage>
        <taxon>Bacteria</taxon>
        <taxon>Pseudomonadati</taxon>
        <taxon>Pseudomonadota</taxon>
        <taxon>Betaproteobacteria</taxon>
        <taxon>Burkholderiales</taxon>
        <taxon>Burkholderiaceae</taxon>
        <taxon>Paraburkholderia</taxon>
    </lineage>
</organism>
<dbReference type="InterPro" id="IPR051678">
    <property type="entry name" value="AGP_Transferase"/>
</dbReference>
<keyword evidence="2" id="KW-0808">Transferase</keyword>
<evidence type="ECO:0000313" key="2">
    <source>
        <dbReference type="EMBL" id="POR55681.1"/>
    </source>
</evidence>
<name>A0A2S4MLY4_9BURK</name>
<dbReference type="GO" id="GO:0016301">
    <property type="term" value="F:kinase activity"/>
    <property type="evidence" value="ECO:0007669"/>
    <property type="project" value="UniProtKB-KW"/>
</dbReference>
<protein>
    <submittedName>
        <fullName evidence="2">Aminoglycoside phosphotransferase (APT) family kinase protein</fullName>
    </submittedName>
</protein>
<dbReference type="Pfam" id="PF01636">
    <property type="entry name" value="APH"/>
    <property type="match status" value="1"/>
</dbReference>
<dbReference type="RefSeq" id="WP_167401162.1">
    <property type="nucleotide sequence ID" value="NZ_PQGA01000001.1"/>
</dbReference>
<evidence type="ECO:0000259" key="1">
    <source>
        <dbReference type="Pfam" id="PF01636"/>
    </source>
</evidence>
<dbReference type="EMBL" id="PQGA01000001">
    <property type="protein sequence ID" value="POR55681.1"/>
    <property type="molecule type" value="Genomic_DNA"/>
</dbReference>
<sequence length="289" mass="30726">MQVEALAIERQTLSQSGNTVFRVDLADARTVVLRMSPLRGAFAYTAHNLGALCDIGVPVQTVLGSGALSSGGSFVVMSWLPGRDLTFELPLMQAAEAAALADTVATCQQRVAALPPGQGFGWAPIGRPALGASWSDMFGRPVEEPLDEPPTPLNRLRSRLRGLRRELEPYFQSVQSVCFLDDVTTKNVIVDKGKLSGLIDLDFVCYGDPLLAVGNTLAQLAVQEGGAARIYGEALVERWQPEGEARRAMYFYSALWLTTAIVAADAIGDAARASALGPIVHGLLDASGA</sequence>
<reference evidence="2 3" key="1">
    <citation type="submission" date="2018-01" db="EMBL/GenBank/DDBJ databases">
        <title>Genomic Encyclopedia of Type Strains, Phase III (KMG-III): the genomes of soil and plant-associated and newly described type strains.</title>
        <authorList>
            <person name="Whitman W."/>
        </authorList>
    </citation>
    <scope>NUCLEOTIDE SEQUENCE [LARGE SCALE GENOMIC DNA]</scope>
    <source>
        <strain evidence="2 3">JCM 18070</strain>
    </source>
</reference>
<feature type="domain" description="Aminoglycoside phosphotransferase" evidence="1">
    <location>
        <begin position="15"/>
        <end position="228"/>
    </location>
</feature>
<keyword evidence="2" id="KW-0418">Kinase</keyword>
<accession>A0A2S4MLY4</accession>
<evidence type="ECO:0000313" key="3">
    <source>
        <dbReference type="Proteomes" id="UP000237381"/>
    </source>
</evidence>